<proteinExistence type="predicted"/>
<accession>J6F0D9</accession>
<dbReference type="Proteomes" id="UP000002748">
    <property type="component" value="Unassembled WGS sequence"/>
</dbReference>
<dbReference type="VEuPathDB" id="FungiDB:A1Q1_02324"/>
<reference evidence="1 2" key="1">
    <citation type="journal article" date="2012" name="Eukaryot. Cell">
        <title>Draft genome sequence of CBS 2479, the standard type strain of Trichosporon asahii.</title>
        <authorList>
            <person name="Yang R.Y."/>
            <person name="Li H.T."/>
            <person name="Zhu H."/>
            <person name="Zhou G.P."/>
            <person name="Wang M."/>
            <person name="Wang L."/>
        </authorList>
    </citation>
    <scope>NUCLEOTIDE SEQUENCE [LARGE SCALE GENOMIC DNA]</scope>
    <source>
        <strain evidence="2">ATCC 90039 / CBS 2479 / JCM 2466 / KCTC 7840 / NCYC 2677 / UAMH 7654</strain>
    </source>
</reference>
<sequence>MASSSASLPTSTYSSFQRWDQTKEIEALVKLPTYGSSTADPSLNCHVAVPEAKQARPGRGCDDARPWPLLSPACSKFLGGSQTNIGGRIRLNRED</sequence>
<dbReference type="HOGENOM" id="CLU_2374277_0_0_1"/>
<evidence type="ECO:0000313" key="1">
    <source>
        <dbReference type="EMBL" id="EJT48597.1"/>
    </source>
</evidence>
<dbReference type="GeneID" id="25985838"/>
<dbReference type="RefSeq" id="XP_014180744.1">
    <property type="nucleotide sequence ID" value="XM_014325269.1"/>
</dbReference>
<dbReference type="AlphaFoldDB" id="J6F0D9"/>
<protein>
    <submittedName>
        <fullName evidence="1">Uncharacterized protein</fullName>
    </submittedName>
</protein>
<organism evidence="1 2">
    <name type="scientific">Trichosporon asahii var. asahii (strain ATCC 90039 / CBS 2479 / JCM 2466 / KCTC 7840 / NBRC 103889/ NCYC 2677 / UAMH 7654)</name>
    <name type="common">Yeast</name>
    <dbReference type="NCBI Taxonomy" id="1186058"/>
    <lineage>
        <taxon>Eukaryota</taxon>
        <taxon>Fungi</taxon>
        <taxon>Dikarya</taxon>
        <taxon>Basidiomycota</taxon>
        <taxon>Agaricomycotina</taxon>
        <taxon>Tremellomycetes</taxon>
        <taxon>Trichosporonales</taxon>
        <taxon>Trichosporonaceae</taxon>
        <taxon>Trichosporon</taxon>
    </lineage>
</organism>
<gene>
    <name evidence="1" type="ORF">A1Q1_02324</name>
</gene>
<dbReference type="KEGG" id="tasa:A1Q1_02324"/>
<evidence type="ECO:0000313" key="2">
    <source>
        <dbReference type="Proteomes" id="UP000002748"/>
    </source>
</evidence>
<name>J6F0D9_TRIAS</name>
<comment type="caution">
    <text evidence="1">The sequence shown here is derived from an EMBL/GenBank/DDBJ whole genome shotgun (WGS) entry which is preliminary data.</text>
</comment>
<dbReference type="EMBL" id="ALBS01000196">
    <property type="protein sequence ID" value="EJT48597.1"/>
    <property type="molecule type" value="Genomic_DNA"/>
</dbReference>